<organism evidence="9 10">
    <name type="scientific">Oceanococcus atlanticus</name>
    <dbReference type="NCBI Taxonomy" id="1317117"/>
    <lineage>
        <taxon>Bacteria</taxon>
        <taxon>Pseudomonadati</taxon>
        <taxon>Pseudomonadota</taxon>
        <taxon>Gammaproteobacteria</taxon>
        <taxon>Chromatiales</taxon>
        <taxon>Oceanococcaceae</taxon>
        <taxon>Oceanococcus</taxon>
    </lineage>
</organism>
<comment type="function">
    <text evidence="6">Mechanosensitive channel that participates in the regulation of osmotic pressure changes within the cell, opening in response to stretch forces in the membrane lipid bilayer, without the need for other proteins. Contributes to normal resistance to hypoosmotic shock. Forms an ion channel of 1.0 nanosiemens conductance with a slight preference for anions.</text>
</comment>
<evidence type="ECO:0000256" key="1">
    <source>
        <dbReference type="ARBA" id="ARBA00004651"/>
    </source>
</evidence>
<name>A0A1Y1SCK9_9GAMM</name>
<keyword evidence="10" id="KW-1185">Reference proteome</keyword>
<dbReference type="AlphaFoldDB" id="A0A1Y1SCK9"/>
<dbReference type="OrthoDB" id="9799209at2"/>
<evidence type="ECO:0000256" key="7">
    <source>
        <dbReference type="SAM" id="MobiDB-lite"/>
    </source>
</evidence>
<dbReference type="STRING" id="1317117.ATO7_13868"/>
<evidence type="ECO:0000256" key="2">
    <source>
        <dbReference type="ARBA" id="ARBA00022475"/>
    </source>
</evidence>
<dbReference type="InterPro" id="IPR011066">
    <property type="entry name" value="MscS_channel_C_sf"/>
</dbReference>
<dbReference type="EMBL" id="AQQV01000003">
    <property type="protein sequence ID" value="ORE86389.1"/>
    <property type="molecule type" value="Genomic_DNA"/>
</dbReference>
<feature type="compositionally biased region" description="Polar residues" evidence="7">
    <location>
        <begin position="338"/>
        <end position="349"/>
    </location>
</feature>
<dbReference type="InterPro" id="IPR010920">
    <property type="entry name" value="LSM_dom_sf"/>
</dbReference>
<comment type="subcellular location">
    <subcellularLocation>
        <location evidence="6">Cell inner membrane</location>
        <topology evidence="6">Multi-pass membrane protein</topology>
    </subcellularLocation>
    <subcellularLocation>
        <location evidence="1">Cell membrane</location>
        <topology evidence="1">Multi-pass membrane protein</topology>
    </subcellularLocation>
</comment>
<keyword evidence="6" id="KW-0813">Transport</keyword>
<dbReference type="InterPro" id="IPR045275">
    <property type="entry name" value="MscS_archaea/bacteria_type"/>
</dbReference>
<keyword evidence="2" id="KW-1003">Cell membrane</keyword>
<feature type="transmembrane region" description="Helical" evidence="6">
    <location>
        <begin position="47"/>
        <end position="66"/>
    </location>
</feature>
<evidence type="ECO:0000256" key="4">
    <source>
        <dbReference type="ARBA" id="ARBA00022989"/>
    </source>
</evidence>
<dbReference type="PANTHER" id="PTHR30221">
    <property type="entry name" value="SMALL-CONDUCTANCE MECHANOSENSITIVE CHANNEL"/>
    <property type="match status" value="1"/>
</dbReference>
<accession>A0A1Y1SCK9</accession>
<dbReference type="GO" id="GO:0008381">
    <property type="term" value="F:mechanosensitive monoatomic ion channel activity"/>
    <property type="evidence" value="ECO:0007669"/>
    <property type="project" value="InterPro"/>
</dbReference>
<evidence type="ECO:0000256" key="3">
    <source>
        <dbReference type="ARBA" id="ARBA00022692"/>
    </source>
</evidence>
<proteinExistence type="inferred from homology"/>
<evidence type="ECO:0000313" key="10">
    <source>
        <dbReference type="Proteomes" id="UP000192342"/>
    </source>
</evidence>
<evidence type="ECO:0000256" key="5">
    <source>
        <dbReference type="ARBA" id="ARBA00023136"/>
    </source>
</evidence>
<reference evidence="9 10" key="1">
    <citation type="submission" date="2013-04" db="EMBL/GenBank/DDBJ databases">
        <title>Oceanococcus atlanticus 22II-S10r2 Genome Sequencing.</title>
        <authorList>
            <person name="Lai Q."/>
            <person name="Li G."/>
            <person name="Shao Z."/>
        </authorList>
    </citation>
    <scope>NUCLEOTIDE SEQUENCE [LARGE SCALE GENOMIC DNA]</scope>
    <source>
        <strain evidence="9 10">22II-S10r2</strain>
    </source>
</reference>
<keyword evidence="4 6" id="KW-1133">Transmembrane helix</keyword>
<dbReference type="Proteomes" id="UP000192342">
    <property type="component" value="Unassembled WGS sequence"/>
</dbReference>
<keyword evidence="6" id="KW-0406">Ion transport</keyword>
<comment type="similarity">
    <text evidence="6">Belongs to the MscS (TC 1.A.23) family.</text>
</comment>
<dbReference type="GO" id="GO:0005886">
    <property type="term" value="C:plasma membrane"/>
    <property type="evidence" value="ECO:0007669"/>
    <property type="project" value="UniProtKB-SubCell"/>
</dbReference>
<evidence type="ECO:0000259" key="8">
    <source>
        <dbReference type="Pfam" id="PF00924"/>
    </source>
</evidence>
<feature type="compositionally biased region" description="Basic and acidic residues" evidence="7">
    <location>
        <begin position="262"/>
        <end position="289"/>
    </location>
</feature>
<dbReference type="SUPFAM" id="SSF50182">
    <property type="entry name" value="Sm-like ribonucleoproteins"/>
    <property type="match status" value="1"/>
</dbReference>
<dbReference type="InterPro" id="IPR006685">
    <property type="entry name" value="MscS_channel_2nd"/>
</dbReference>
<keyword evidence="5 6" id="KW-0472">Membrane</keyword>
<dbReference type="RefSeq" id="WP_083562702.1">
    <property type="nucleotide sequence ID" value="NZ_AQQV01000003.1"/>
</dbReference>
<feature type="transmembrane region" description="Helical" evidence="6">
    <location>
        <begin position="6"/>
        <end position="27"/>
    </location>
</feature>
<dbReference type="Gene3D" id="2.30.30.60">
    <property type="match status" value="1"/>
</dbReference>
<gene>
    <name evidence="9" type="ORF">ATO7_13868</name>
</gene>
<dbReference type="Pfam" id="PF00924">
    <property type="entry name" value="MS_channel_2nd"/>
    <property type="match status" value="1"/>
</dbReference>
<protein>
    <recommendedName>
        <fullName evidence="6">Small-conductance mechanosensitive channel</fullName>
    </recommendedName>
</protein>
<keyword evidence="6" id="KW-0997">Cell inner membrane</keyword>
<sequence>MTLPQWLGDFVPLLINLGLVTLLLGALHMWMHRHQPADPDAHLPRQMMVLGAWALALLLTILALPISDTTRGQVLSLIGVVITALIALSSTTLVANMMAGLLLRIVNSFRPGDFIRVGEHFGRVSERGLFHTEMQTEDRDLMTLPNMHLITNPVTVVHDTGTIISATVSLGYDVHRKQIEKLLKQAAADAELNDAFVQILELGDFSVLYRIAGRLDDVSSLITARSRLRACMLDTLHDAGVEIVSPTFMNQRPQTDGQKAIPRPERKTLLADEEEPQTKVEDMVFDKAEQASQETQRRKRIDEIKQSLSQMTEAQKDSPERRALEQELNSLLAEEEQANAQDKSAQPAS</sequence>
<comment type="subunit">
    <text evidence="6">Homoheptamer.</text>
</comment>
<keyword evidence="6" id="KW-0407">Ion channel</keyword>
<dbReference type="PANTHER" id="PTHR30221:SF18">
    <property type="entry name" value="SLL0590 PROTEIN"/>
    <property type="match status" value="1"/>
</dbReference>
<feature type="transmembrane region" description="Helical" evidence="6">
    <location>
        <begin position="78"/>
        <end position="103"/>
    </location>
</feature>
<keyword evidence="3 6" id="KW-0812">Transmembrane</keyword>
<evidence type="ECO:0000256" key="6">
    <source>
        <dbReference type="RuleBase" id="RU369025"/>
    </source>
</evidence>
<dbReference type="SUPFAM" id="SSF82689">
    <property type="entry name" value="Mechanosensitive channel protein MscS (YggB), C-terminal domain"/>
    <property type="match status" value="1"/>
</dbReference>
<feature type="compositionally biased region" description="Basic and acidic residues" evidence="7">
    <location>
        <begin position="314"/>
        <end position="325"/>
    </location>
</feature>
<feature type="region of interest" description="Disordered" evidence="7">
    <location>
        <begin position="249"/>
        <end position="349"/>
    </location>
</feature>
<feature type="domain" description="Mechanosensitive ion channel MscS" evidence="8">
    <location>
        <begin position="92"/>
        <end position="154"/>
    </location>
</feature>
<comment type="caution">
    <text evidence="6">Lacks conserved residue(s) required for the propagation of feature annotation.</text>
</comment>
<comment type="caution">
    <text evidence="9">The sequence shown here is derived from an EMBL/GenBank/DDBJ whole genome shotgun (WGS) entry which is preliminary data.</text>
</comment>
<evidence type="ECO:0000313" key="9">
    <source>
        <dbReference type="EMBL" id="ORE86389.1"/>
    </source>
</evidence>
<dbReference type="InterPro" id="IPR023408">
    <property type="entry name" value="MscS_beta-dom_sf"/>
</dbReference>